<dbReference type="EMBL" id="KP660872">
    <property type="protein sequence ID" value="AMK08711.1"/>
    <property type="molecule type" value="Genomic_DNA"/>
</dbReference>
<dbReference type="InterPro" id="IPR005883">
    <property type="entry name" value="PilM"/>
</dbReference>
<name>A0A140D737_PASMD</name>
<gene>
    <name evidence="1" type="primary">comA</name>
</gene>
<dbReference type="AlphaFoldDB" id="A0A140D737"/>
<accession>A0A140D737</accession>
<dbReference type="Pfam" id="PF11104">
    <property type="entry name" value="PilM_2"/>
    <property type="match status" value="1"/>
</dbReference>
<reference evidence="1" key="1">
    <citation type="submission" date="2015-01" db="EMBL/GenBank/DDBJ databases">
        <title>Draft genome sequence of Pasteurella multocida isolated from alpaca pneumonia.</title>
        <authorList>
            <person name="Maturrano L."/>
            <person name="Hurtado R."/>
            <person name="Allasi N."/>
            <person name="Juscamayta E."/>
            <person name="Fernandez D."/>
            <person name="Maximiliano J."/>
            <person name="Rimac R."/>
            <person name="Rosadio R."/>
        </authorList>
    </citation>
    <scope>NUCLEOTIDE SEQUENCE</scope>
    <source>
        <strain evidence="1">UNMSM</strain>
    </source>
</reference>
<evidence type="ECO:0000313" key="1">
    <source>
        <dbReference type="EMBL" id="AMK08711.1"/>
    </source>
</evidence>
<organism evidence="1">
    <name type="scientific">Pasteurella multocida</name>
    <dbReference type="NCBI Taxonomy" id="747"/>
    <lineage>
        <taxon>Bacteria</taxon>
        <taxon>Pseudomonadati</taxon>
        <taxon>Pseudomonadota</taxon>
        <taxon>Gammaproteobacteria</taxon>
        <taxon>Pasteurellales</taxon>
        <taxon>Pasteurellaceae</taxon>
        <taxon>Pasteurella</taxon>
    </lineage>
</organism>
<proteinExistence type="predicted"/>
<dbReference type="RefSeq" id="WP_071523551.1">
    <property type="nucleotide sequence ID" value="NZ_JACDXE010000025.1"/>
</dbReference>
<protein>
    <submittedName>
        <fullName evidence="1">ComA protein</fullName>
    </submittedName>
</protein>
<sequence length="257" mass="29650">MIKLSSGFIQIGLWQTQEKLELVWLDEQRQPHVLFCALPHLSTLDQCVRANLAQHKLQRRKHYFVAAISPHQIWSKTILFPHPLSESECEAQCGLLLTQELPIALSQLWFDYCAEQRQQGFRLTVFALQRSIAEQYLAPLSHVDVRVLDNVVYALLRAFQFLLPDANYSKTLLLYQDTQGCIAMQKRDHQVVYIQQAMADLNSTYTQFCQRYSTEIESVVVYQTERISALLPTDWAMLQTEVPLIALGNALWHGKSD</sequence>